<sequence>MIINSSKEPRLLNFFQKKSIQRNKGEIHPGEKAKQVYTMLEVF</sequence>
<dbReference type="EMBL" id="GBXM01045894">
    <property type="protein sequence ID" value="JAH62683.1"/>
    <property type="molecule type" value="Transcribed_RNA"/>
</dbReference>
<evidence type="ECO:0000313" key="1">
    <source>
        <dbReference type="EMBL" id="JAH62683.1"/>
    </source>
</evidence>
<name>A0A0E9UCI7_ANGAN</name>
<protein>
    <submittedName>
        <fullName evidence="1">Uncharacterized protein</fullName>
    </submittedName>
</protein>
<accession>A0A0E9UCI7</accession>
<proteinExistence type="predicted"/>
<dbReference type="AlphaFoldDB" id="A0A0E9UCI7"/>
<reference evidence="1" key="1">
    <citation type="submission" date="2014-11" db="EMBL/GenBank/DDBJ databases">
        <authorList>
            <person name="Amaro Gonzalez C."/>
        </authorList>
    </citation>
    <scope>NUCLEOTIDE SEQUENCE</scope>
</reference>
<reference evidence="1" key="2">
    <citation type="journal article" date="2015" name="Fish Shellfish Immunol.">
        <title>Early steps in the European eel (Anguilla anguilla)-Vibrio vulnificus interaction in the gills: Role of the RtxA13 toxin.</title>
        <authorList>
            <person name="Callol A."/>
            <person name="Pajuelo D."/>
            <person name="Ebbesson L."/>
            <person name="Teles M."/>
            <person name="MacKenzie S."/>
            <person name="Amaro C."/>
        </authorList>
    </citation>
    <scope>NUCLEOTIDE SEQUENCE</scope>
</reference>
<organism evidence="1">
    <name type="scientific">Anguilla anguilla</name>
    <name type="common">European freshwater eel</name>
    <name type="synonym">Muraena anguilla</name>
    <dbReference type="NCBI Taxonomy" id="7936"/>
    <lineage>
        <taxon>Eukaryota</taxon>
        <taxon>Metazoa</taxon>
        <taxon>Chordata</taxon>
        <taxon>Craniata</taxon>
        <taxon>Vertebrata</taxon>
        <taxon>Euteleostomi</taxon>
        <taxon>Actinopterygii</taxon>
        <taxon>Neopterygii</taxon>
        <taxon>Teleostei</taxon>
        <taxon>Anguilliformes</taxon>
        <taxon>Anguillidae</taxon>
        <taxon>Anguilla</taxon>
    </lineage>
</organism>